<name>E1IEE9_9CHLR</name>
<proteinExistence type="predicted"/>
<keyword evidence="2" id="KW-1185">Reference proteome</keyword>
<dbReference type="InterPro" id="IPR010982">
    <property type="entry name" value="Lambda_DNA-bd_dom_sf"/>
</dbReference>
<gene>
    <name evidence="1" type="ORF">OSCT_1700</name>
</gene>
<dbReference type="OrthoDB" id="160514at2"/>
<evidence type="ECO:0000313" key="1">
    <source>
        <dbReference type="EMBL" id="EFO80475.1"/>
    </source>
</evidence>
<dbReference type="AlphaFoldDB" id="E1IEE9"/>
<dbReference type="GO" id="GO:0003677">
    <property type="term" value="F:DNA binding"/>
    <property type="evidence" value="ECO:0007669"/>
    <property type="project" value="InterPro"/>
</dbReference>
<comment type="caution">
    <text evidence="1">The sequence shown here is derived from an EMBL/GenBank/DDBJ whole genome shotgun (WGS) entry which is preliminary data.</text>
</comment>
<accession>E1IEE9</accession>
<dbReference type="STRING" id="765420.OSCT_1700"/>
<organism evidence="1 2">
    <name type="scientific">Oscillochloris trichoides DG-6</name>
    <dbReference type="NCBI Taxonomy" id="765420"/>
    <lineage>
        <taxon>Bacteria</taxon>
        <taxon>Bacillati</taxon>
        <taxon>Chloroflexota</taxon>
        <taxon>Chloroflexia</taxon>
        <taxon>Chloroflexales</taxon>
        <taxon>Chloroflexineae</taxon>
        <taxon>Oscillochloridaceae</taxon>
        <taxon>Oscillochloris</taxon>
    </lineage>
</organism>
<dbReference type="HOGENOM" id="CLU_2130940_0_0_0"/>
<dbReference type="EMBL" id="ADVR01000052">
    <property type="protein sequence ID" value="EFO80475.1"/>
    <property type="molecule type" value="Genomic_DNA"/>
</dbReference>
<dbReference type="SUPFAM" id="SSF47413">
    <property type="entry name" value="lambda repressor-like DNA-binding domains"/>
    <property type="match status" value="1"/>
</dbReference>
<dbReference type="Proteomes" id="UP000054010">
    <property type="component" value="Unassembled WGS sequence"/>
</dbReference>
<protein>
    <recommendedName>
        <fullName evidence="3">HTH cro/C1-type domain-containing protein</fullName>
    </recommendedName>
</protein>
<sequence>MITPTIITRSLEDYRAEQLMNVREFANYLGINEATYRRLLTDPQKVQAPLRRRVRDTLKVSPYLVKELYPYPSAHLQAQNVAGYNRAQQEGWIEVDDDLEPTGRIFDHTGNER</sequence>
<evidence type="ECO:0000313" key="2">
    <source>
        <dbReference type="Proteomes" id="UP000054010"/>
    </source>
</evidence>
<evidence type="ECO:0008006" key="3">
    <source>
        <dbReference type="Google" id="ProtNLM"/>
    </source>
</evidence>
<reference evidence="1 2" key="1">
    <citation type="journal article" date="2011" name="J. Bacteriol.">
        <title>Draft genome sequence of the anoxygenic filamentous phototrophic bacterium Oscillochloris trichoides subsp. DG-6.</title>
        <authorList>
            <person name="Kuznetsov B.B."/>
            <person name="Ivanovsky R.N."/>
            <person name="Keppen O.I."/>
            <person name="Sukhacheva M.V."/>
            <person name="Bumazhkin B.K."/>
            <person name="Patutina E.O."/>
            <person name="Beletsky A.V."/>
            <person name="Mardanov A.V."/>
            <person name="Baslerov R.V."/>
            <person name="Panteleeva A.N."/>
            <person name="Kolganova T.V."/>
            <person name="Ravin N.V."/>
            <person name="Skryabin K.G."/>
        </authorList>
    </citation>
    <scope>NUCLEOTIDE SEQUENCE [LARGE SCALE GENOMIC DNA]</scope>
    <source>
        <strain evidence="1 2">DG-6</strain>
    </source>
</reference>